<proteinExistence type="predicted"/>
<dbReference type="STRING" id="1661398.A0A482W4S0"/>
<evidence type="ECO:0000259" key="2">
    <source>
        <dbReference type="PROSITE" id="PS50812"/>
    </source>
</evidence>
<dbReference type="GO" id="GO:0010369">
    <property type="term" value="C:chromocenter"/>
    <property type="evidence" value="ECO:0007669"/>
    <property type="project" value="TreeGrafter"/>
</dbReference>
<dbReference type="EMBL" id="QDEB01028498">
    <property type="protein sequence ID" value="RZC40151.1"/>
    <property type="molecule type" value="Genomic_DNA"/>
</dbReference>
<keyword evidence="4" id="KW-1185">Reference proteome</keyword>
<feature type="compositionally biased region" description="Basic residues" evidence="1">
    <location>
        <begin position="435"/>
        <end position="449"/>
    </location>
</feature>
<dbReference type="PANTHER" id="PTHR16112">
    <property type="entry name" value="METHYL-CPG BINDING PROTEIN, DROSOPHILA"/>
    <property type="match status" value="1"/>
</dbReference>
<dbReference type="CDD" id="cd20140">
    <property type="entry name" value="PWWP_PWWP2"/>
    <property type="match status" value="1"/>
</dbReference>
<organism evidence="3 4">
    <name type="scientific">Asbolus verrucosus</name>
    <name type="common">Desert ironclad beetle</name>
    <dbReference type="NCBI Taxonomy" id="1661398"/>
    <lineage>
        <taxon>Eukaryota</taxon>
        <taxon>Metazoa</taxon>
        <taxon>Ecdysozoa</taxon>
        <taxon>Arthropoda</taxon>
        <taxon>Hexapoda</taxon>
        <taxon>Insecta</taxon>
        <taxon>Pterygota</taxon>
        <taxon>Neoptera</taxon>
        <taxon>Endopterygota</taxon>
        <taxon>Coleoptera</taxon>
        <taxon>Polyphaga</taxon>
        <taxon>Cucujiformia</taxon>
        <taxon>Tenebrionidae</taxon>
        <taxon>Pimeliinae</taxon>
        <taxon>Asbolus</taxon>
    </lineage>
</organism>
<dbReference type="InterPro" id="IPR000313">
    <property type="entry name" value="PWWP_dom"/>
</dbReference>
<accession>A0A482W4S0</accession>
<dbReference type="OrthoDB" id="5964980at2759"/>
<feature type="region of interest" description="Disordered" evidence="1">
    <location>
        <begin position="210"/>
        <end position="253"/>
    </location>
</feature>
<dbReference type="PANTHER" id="PTHR16112:SF22">
    <property type="entry name" value="PWWP DOMAIN-CONTAINING 2B"/>
    <property type="match status" value="1"/>
</dbReference>
<protein>
    <submittedName>
        <fullName evidence="3">PWWP domain-containing protein 2A-like</fullName>
    </submittedName>
</protein>
<dbReference type="GO" id="GO:0005634">
    <property type="term" value="C:nucleus"/>
    <property type="evidence" value="ECO:0007669"/>
    <property type="project" value="TreeGrafter"/>
</dbReference>
<dbReference type="PROSITE" id="PS50812">
    <property type="entry name" value="PWWP"/>
    <property type="match status" value="1"/>
</dbReference>
<feature type="region of interest" description="Disordered" evidence="1">
    <location>
        <begin position="489"/>
        <end position="523"/>
    </location>
</feature>
<dbReference type="GO" id="GO:0003682">
    <property type="term" value="F:chromatin binding"/>
    <property type="evidence" value="ECO:0007669"/>
    <property type="project" value="TreeGrafter"/>
</dbReference>
<feature type="region of interest" description="Disordered" evidence="1">
    <location>
        <begin position="131"/>
        <end position="168"/>
    </location>
</feature>
<dbReference type="Gene3D" id="2.30.30.140">
    <property type="match status" value="1"/>
</dbReference>
<feature type="domain" description="PWWP" evidence="2">
    <location>
        <begin position="545"/>
        <end position="600"/>
    </location>
</feature>
<dbReference type="Pfam" id="PF00855">
    <property type="entry name" value="PWWP"/>
    <property type="match status" value="1"/>
</dbReference>
<feature type="region of interest" description="Disordered" evidence="1">
    <location>
        <begin position="400"/>
        <end position="471"/>
    </location>
</feature>
<gene>
    <name evidence="3" type="ORF">BDFB_007457</name>
</gene>
<dbReference type="SMART" id="SM00293">
    <property type="entry name" value="PWWP"/>
    <property type="match status" value="1"/>
</dbReference>
<evidence type="ECO:0000313" key="3">
    <source>
        <dbReference type="EMBL" id="RZC40151.1"/>
    </source>
</evidence>
<dbReference type="SUPFAM" id="SSF63748">
    <property type="entry name" value="Tudor/PWWP/MBT"/>
    <property type="match status" value="1"/>
</dbReference>
<feature type="compositionally biased region" description="Polar residues" evidence="1">
    <location>
        <begin position="157"/>
        <end position="166"/>
    </location>
</feature>
<evidence type="ECO:0000256" key="1">
    <source>
        <dbReference type="SAM" id="MobiDB-lite"/>
    </source>
</evidence>
<feature type="compositionally biased region" description="Basic and acidic residues" evidence="1">
    <location>
        <begin position="225"/>
        <end position="249"/>
    </location>
</feature>
<feature type="compositionally biased region" description="Basic and acidic residues" evidence="1">
    <location>
        <begin position="450"/>
        <end position="470"/>
    </location>
</feature>
<evidence type="ECO:0000313" key="4">
    <source>
        <dbReference type="Proteomes" id="UP000292052"/>
    </source>
</evidence>
<name>A0A482W4S0_ASBVE</name>
<comment type="caution">
    <text evidence="3">The sequence shown here is derived from an EMBL/GenBank/DDBJ whole genome shotgun (WGS) entry which is preliminary data.</text>
</comment>
<reference evidence="3 4" key="1">
    <citation type="submission" date="2017-03" db="EMBL/GenBank/DDBJ databases">
        <title>Genome of the blue death feigning beetle - Asbolus verrucosus.</title>
        <authorList>
            <person name="Rider S.D."/>
        </authorList>
    </citation>
    <scope>NUCLEOTIDE SEQUENCE [LARGE SCALE GENOMIC DNA]</scope>
    <source>
        <strain evidence="3">Butters</strain>
        <tissue evidence="3">Head and leg muscle</tissue>
    </source>
</reference>
<dbReference type="Proteomes" id="UP000292052">
    <property type="component" value="Unassembled WGS sequence"/>
</dbReference>
<dbReference type="AlphaFoldDB" id="A0A482W4S0"/>
<sequence length="664" mass="73684">MADQESCKDIQLLKRTRISVFVDEALPDILVVTYEFGVKIFKGVLLDSTKRNLPCGIQTLNPAFKVSVKPKLDDDTLYSVNQRFAYADPTAAKKKNVQIPSKYKNNKMTVRLRPRQVLCSKCKGICNENSENVSRKRKSTESVHPSPPVKRGLNAPITRSVSVHSELSNRKKLGEATLVPKLTRLTPQEEMNALSGGSANKLLSNESKHAFKKPLTTVSNVNKENTQEDVKKHSSDHSEDSSNSDDTHNESVLTCNLATRSARRILRKKRSVGSMEDLWDESVFEENANKNNNVNAQTNANDDQNSNANLSTNTRTIKISYGPQGEGTVLKIPAQIENLNLKKDSEENVNTSNVEEAGKNVDNKAARKALKKAKKEARRKVFLTGSSPCYLGSGSPRYTIGGSSPRYTVGSASPRHGLGNNSPRYMCATYDINMPRRRKHKMKHKKKHKEDKDRKHKEGEVSSTQEDPKEQCITQKLSINLKRLNNTYASYPAPSEKTAEENTSSSDEHSEQVPDFPPPTPPIMLRINSQTLSSAPTADGGRMLVGDVVWGKIHGFPWWPGKVLAITSCGGQGPQAHVAWYGSSTSSLMQCDQLSPYLENFKVRYNKKKRGPYKEAIKQATLEAKENAEVRMRQPLGSSPSSHNIIPQVVPPALASPREIDVVS</sequence>